<dbReference type="OrthoDB" id="5421421at2759"/>
<evidence type="ECO:0008006" key="4">
    <source>
        <dbReference type="Google" id="ProtNLM"/>
    </source>
</evidence>
<protein>
    <recommendedName>
        <fullName evidence="4">Myb-like domain-containing protein</fullName>
    </recommendedName>
</protein>
<comment type="caution">
    <text evidence="2">The sequence shown here is derived from an EMBL/GenBank/DDBJ whole genome shotgun (WGS) entry which is preliminary data.</text>
</comment>
<keyword evidence="3" id="KW-1185">Reference proteome</keyword>
<evidence type="ECO:0000313" key="2">
    <source>
        <dbReference type="EMBL" id="KAJ5212301.1"/>
    </source>
</evidence>
<dbReference type="GeneID" id="83178310"/>
<dbReference type="EMBL" id="JAPQKR010000008">
    <property type="protein sequence ID" value="KAJ5212301.1"/>
    <property type="molecule type" value="Genomic_DNA"/>
</dbReference>
<evidence type="ECO:0000313" key="3">
    <source>
        <dbReference type="Proteomes" id="UP001150904"/>
    </source>
</evidence>
<evidence type="ECO:0000256" key="1">
    <source>
        <dbReference type="SAM" id="MobiDB-lite"/>
    </source>
</evidence>
<accession>A0A9W9T7M5</accession>
<dbReference type="RefSeq" id="XP_058310471.1">
    <property type="nucleotide sequence ID" value="XM_058451009.1"/>
</dbReference>
<reference evidence="2" key="2">
    <citation type="journal article" date="2023" name="IMA Fungus">
        <title>Comparative genomic study of the Penicillium genus elucidates a diverse pangenome and 15 lateral gene transfer events.</title>
        <authorList>
            <person name="Petersen C."/>
            <person name="Sorensen T."/>
            <person name="Nielsen M.R."/>
            <person name="Sondergaard T.E."/>
            <person name="Sorensen J.L."/>
            <person name="Fitzpatrick D.A."/>
            <person name="Frisvad J.C."/>
            <person name="Nielsen K.L."/>
        </authorList>
    </citation>
    <scope>NUCLEOTIDE SEQUENCE</scope>
    <source>
        <strain evidence="2">IBT 15544</strain>
    </source>
</reference>
<name>A0A9W9T7M5_9EURO</name>
<feature type="compositionally biased region" description="Polar residues" evidence="1">
    <location>
        <begin position="299"/>
        <end position="308"/>
    </location>
</feature>
<dbReference type="AlphaFoldDB" id="A0A9W9T7M5"/>
<organism evidence="2 3">
    <name type="scientific">Penicillium cinerascens</name>
    <dbReference type="NCBI Taxonomy" id="70096"/>
    <lineage>
        <taxon>Eukaryota</taxon>
        <taxon>Fungi</taxon>
        <taxon>Dikarya</taxon>
        <taxon>Ascomycota</taxon>
        <taxon>Pezizomycotina</taxon>
        <taxon>Eurotiomycetes</taxon>
        <taxon>Eurotiomycetidae</taxon>
        <taxon>Eurotiales</taxon>
        <taxon>Aspergillaceae</taxon>
        <taxon>Penicillium</taxon>
    </lineage>
</organism>
<gene>
    <name evidence="2" type="ORF">N7498_003947</name>
</gene>
<feature type="region of interest" description="Disordered" evidence="1">
    <location>
        <begin position="126"/>
        <end position="196"/>
    </location>
</feature>
<reference evidence="2" key="1">
    <citation type="submission" date="2022-12" db="EMBL/GenBank/DDBJ databases">
        <authorList>
            <person name="Petersen C."/>
        </authorList>
    </citation>
    <scope>NUCLEOTIDE SEQUENCE</scope>
    <source>
        <strain evidence="2">IBT 15544</strain>
    </source>
</reference>
<proteinExistence type="predicted"/>
<dbReference type="Proteomes" id="UP001150904">
    <property type="component" value="Unassembled WGS sequence"/>
</dbReference>
<feature type="region of interest" description="Disordered" evidence="1">
    <location>
        <begin position="294"/>
        <end position="336"/>
    </location>
</feature>
<sequence>MSLRPDITSEEEISGFYETLAVGWTGAETPGFPANFMGVNPSYCTEPMVPPAILTPISLPDNSFHPSPALGHHSREYGSQEYRYGVSDPVPQGLGISAPFPSEYPRTSAPNANYIYAPDNMPYGMGHTPNMSPVGPPSKRMKRDSSNPSRDTPINILPNPEGIQRMERAPPPTPTVLPKSRGSARARRDPQAEEEDAFVENLRQQNVAWKVVRDEFQKTFNKETSEARLQMRLLRKRKERLARWDENDIQLLVSAHEFWENEKFRFISDKMREMGSTKEFTPEQCKAQLRLLETKQSLRESGSNSPSAMSDPPHTPSMPLISRKRARPQSWNEDNA</sequence>